<dbReference type="Proteomes" id="UP000237640">
    <property type="component" value="Unassembled WGS sequence"/>
</dbReference>
<proteinExistence type="predicted"/>
<dbReference type="AlphaFoldDB" id="A0A2T0MIP6"/>
<evidence type="ECO:0000313" key="5">
    <source>
        <dbReference type="Proteomes" id="UP000237640"/>
    </source>
</evidence>
<sequence>MKKIRPLLTYVLVLFFGALALYFWSNSRTLKQQLEVNQKTEQNLFSRLAMHEALLQGDSLLIRGNYDDAIQSYSEGQEPKTESDGAALEMRMAFAKTFLALQTKKNNTDSNHLAVLDTTPQVVNEFSSDEINTIDSLTFAMEKMRAQVSRLQKQLRKKANGQYLTFITSKGSVVHYVGDVKDKKANGMGVALLSTGSRYEGQWKNNQRHGQGTFYWPDGQSYEGTYINDKRDGQGTYYWPNGEKYVGHWKADERFGEGIFYGKKGDIVASGIWEDDELVQEPNRRRK</sequence>
<dbReference type="Gene3D" id="2.20.110.10">
    <property type="entry name" value="Histone H3 K4-specific methyltransferase SET7/9 N-terminal domain"/>
    <property type="match status" value="2"/>
</dbReference>
<feature type="coiled-coil region" evidence="2">
    <location>
        <begin position="134"/>
        <end position="161"/>
    </location>
</feature>
<evidence type="ECO:0000256" key="3">
    <source>
        <dbReference type="SAM" id="Phobius"/>
    </source>
</evidence>
<dbReference type="RefSeq" id="WP_146129853.1">
    <property type="nucleotide sequence ID" value="NZ_PVYX01000001.1"/>
</dbReference>
<evidence type="ECO:0000313" key="4">
    <source>
        <dbReference type="EMBL" id="PRX57454.1"/>
    </source>
</evidence>
<dbReference type="SMART" id="SM00698">
    <property type="entry name" value="MORN"/>
    <property type="match status" value="3"/>
</dbReference>
<dbReference type="EMBL" id="PVYX01000001">
    <property type="protein sequence ID" value="PRX57454.1"/>
    <property type="molecule type" value="Genomic_DNA"/>
</dbReference>
<dbReference type="PANTHER" id="PTHR43215:SF14">
    <property type="entry name" value="RADIAL SPOKE HEAD 1 HOMOLOG"/>
    <property type="match status" value="1"/>
</dbReference>
<keyword evidence="3" id="KW-1133">Transmembrane helix</keyword>
<dbReference type="OrthoDB" id="1097666at2"/>
<gene>
    <name evidence="4" type="ORF">CLV81_1459</name>
</gene>
<dbReference type="PANTHER" id="PTHR43215">
    <property type="entry name" value="RADIAL SPOKE HEAD 1 HOMOLOG"/>
    <property type="match status" value="1"/>
</dbReference>
<evidence type="ECO:0000256" key="2">
    <source>
        <dbReference type="SAM" id="Coils"/>
    </source>
</evidence>
<name>A0A2T0MIP6_9FLAO</name>
<protein>
    <recommendedName>
        <fullName evidence="6">MORN repeat protein</fullName>
    </recommendedName>
</protein>
<dbReference type="Pfam" id="PF02493">
    <property type="entry name" value="MORN"/>
    <property type="match status" value="4"/>
</dbReference>
<reference evidence="4 5" key="1">
    <citation type="submission" date="2018-03" db="EMBL/GenBank/DDBJ databases">
        <title>Genomic Encyclopedia of Archaeal and Bacterial Type Strains, Phase II (KMG-II): from individual species to whole genera.</title>
        <authorList>
            <person name="Goeker M."/>
        </authorList>
    </citation>
    <scope>NUCLEOTIDE SEQUENCE [LARGE SCALE GENOMIC DNA]</scope>
    <source>
        <strain evidence="4 5">DSM 25027</strain>
    </source>
</reference>
<keyword evidence="1" id="KW-0677">Repeat</keyword>
<keyword evidence="5" id="KW-1185">Reference proteome</keyword>
<accession>A0A2T0MIP6</accession>
<keyword evidence="2" id="KW-0175">Coiled coil</keyword>
<keyword evidence="3" id="KW-0472">Membrane</keyword>
<keyword evidence="3" id="KW-0812">Transmembrane</keyword>
<evidence type="ECO:0000256" key="1">
    <source>
        <dbReference type="ARBA" id="ARBA00022737"/>
    </source>
</evidence>
<dbReference type="SUPFAM" id="SSF82185">
    <property type="entry name" value="Histone H3 K4-specific methyltransferase SET7/9 N-terminal domain"/>
    <property type="match status" value="1"/>
</dbReference>
<comment type="caution">
    <text evidence="4">The sequence shown here is derived from an EMBL/GenBank/DDBJ whole genome shotgun (WGS) entry which is preliminary data.</text>
</comment>
<dbReference type="GO" id="GO:0005829">
    <property type="term" value="C:cytosol"/>
    <property type="evidence" value="ECO:0007669"/>
    <property type="project" value="TreeGrafter"/>
</dbReference>
<dbReference type="InterPro" id="IPR003409">
    <property type="entry name" value="MORN"/>
</dbReference>
<evidence type="ECO:0008006" key="6">
    <source>
        <dbReference type="Google" id="ProtNLM"/>
    </source>
</evidence>
<feature type="transmembrane region" description="Helical" evidence="3">
    <location>
        <begin position="7"/>
        <end position="24"/>
    </location>
</feature>
<organism evidence="4 5">
    <name type="scientific">Flagellimonas meridianipacifica</name>
    <dbReference type="NCBI Taxonomy" id="1080225"/>
    <lineage>
        <taxon>Bacteria</taxon>
        <taxon>Pseudomonadati</taxon>
        <taxon>Bacteroidota</taxon>
        <taxon>Flavobacteriia</taxon>
        <taxon>Flavobacteriales</taxon>
        <taxon>Flavobacteriaceae</taxon>
        <taxon>Flagellimonas</taxon>
    </lineage>
</organism>